<accession>A0A4Z1IBH8</accession>
<reference evidence="2 3" key="1">
    <citation type="submission" date="2017-12" db="EMBL/GenBank/DDBJ databases">
        <title>Comparative genomics of Botrytis spp.</title>
        <authorList>
            <person name="Valero-Jimenez C.A."/>
            <person name="Tapia P."/>
            <person name="Veloso J."/>
            <person name="Silva-Moreno E."/>
            <person name="Staats M."/>
            <person name="Valdes J.H."/>
            <person name="Van Kan J.A.L."/>
        </authorList>
    </citation>
    <scope>NUCLEOTIDE SEQUENCE [LARGE SCALE GENOMIC DNA]</scope>
    <source>
        <strain evidence="2 3">MUCL11595</strain>
    </source>
</reference>
<evidence type="ECO:0000313" key="2">
    <source>
        <dbReference type="EMBL" id="TGO54047.1"/>
    </source>
</evidence>
<dbReference type="Proteomes" id="UP000297527">
    <property type="component" value="Unassembled WGS sequence"/>
</dbReference>
<organism evidence="2 3">
    <name type="scientific">Botryotinia convoluta</name>
    <dbReference type="NCBI Taxonomy" id="54673"/>
    <lineage>
        <taxon>Eukaryota</taxon>
        <taxon>Fungi</taxon>
        <taxon>Dikarya</taxon>
        <taxon>Ascomycota</taxon>
        <taxon>Pezizomycotina</taxon>
        <taxon>Leotiomycetes</taxon>
        <taxon>Helotiales</taxon>
        <taxon>Sclerotiniaceae</taxon>
        <taxon>Botryotinia</taxon>
    </lineage>
</organism>
<proteinExistence type="predicted"/>
<feature type="region of interest" description="Disordered" evidence="1">
    <location>
        <begin position="202"/>
        <end position="255"/>
    </location>
</feature>
<protein>
    <submittedName>
        <fullName evidence="2">Uncharacterized protein</fullName>
    </submittedName>
</protein>
<dbReference type="AlphaFoldDB" id="A0A4Z1IBH8"/>
<keyword evidence="3" id="KW-1185">Reference proteome</keyword>
<comment type="caution">
    <text evidence="2">The sequence shown here is derived from an EMBL/GenBank/DDBJ whole genome shotgun (WGS) entry which is preliminary data.</text>
</comment>
<gene>
    <name evidence="2" type="ORF">BCON_0113g00070</name>
</gene>
<evidence type="ECO:0000256" key="1">
    <source>
        <dbReference type="SAM" id="MobiDB-lite"/>
    </source>
</evidence>
<feature type="compositionally biased region" description="Acidic residues" evidence="1">
    <location>
        <begin position="218"/>
        <end position="227"/>
    </location>
</feature>
<evidence type="ECO:0000313" key="3">
    <source>
        <dbReference type="Proteomes" id="UP000297527"/>
    </source>
</evidence>
<dbReference type="OrthoDB" id="3546450at2759"/>
<dbReference type="EMBL" id="PQXN01000113">
    <property type="protein sequence ID" value="TGO54047.1"/>
    <property type="molecule type" value="Genomic_DNA"/>
</dbReference>
<feature type="compositionally biased region" description="Polar residues" evidence="1">
    <location>
        <begin position="37"/>
        <end position="61"/>
    </location>
</feature>
<name>A0A4Z1IBH8_9HELO</name>
<sequence length="278" mass="29976">MTNSNSVLPNNQSMDQGPVRPLEAIINKASKHYNIKANASSSQSADAPGTSQEPSMVSSMFQPRAGVDPSEGGYLLRTETPPFLARGYSAHRPFLQSVWDRAATRPTPARGFLAYRSSIKDVWDRAEAASENSGAHTSTAVLNPAILAFASSQEFFLGRLQAESVDEDDCGFPYCGGFCALYAPRAMGGKQTLSQVKNNVQFEDNVPGGDNGSVGEITPDDDEEDSVSLDSGRSHLASQDIERRSPEESALEAGYEAEKSFEDDFLDHDAIDSAYSSM</sequence>
<feature type="region of interest" description="Disordered" evidence="1">
    <location>
        <begin position="37"/>
        <end position="64"/>
    </location>
</feature>